<dbReference type="EMBL" id="GL732562">
    <property type="protein sequence ID" value="EFX77522.1"/>
    <property type="molecule type" value="Genomic_DNA"/>
</dbReference>
<keyword evidence="4" id="KW-1185">Reference proteome</keyword>
<name>E9GSU3_DAPPU</name>
<evidence type="ECO:0000256" key="1">
    <source>
        <dbReference type="SAM" id="Coils"/>
    </source>
</evidence>
<evidence type="ECO:0000313" key="3">
    <source>
        <dbReference type="EMBL" id="EFX77522.1"/>
    </source>
</evidence>
<proteinExistence type="predicted"/>
<feature type="coiled-coil region" evidence="1">
    <location>
        <begin position="61"/>
        <end position="109"/>
    </location>
</feature>
<organism evidence="3 4">
    <name type="scientific">Daphnia pulex</name>
    <name type="common">Water flea</name>
    <dbReference type="NCBI Taxonomy" id="6669"/>
    <lineage>
        <taxon>Eukaryota</taxon>
        <taxon>Metazoa</taxon>
        <taxon>Ecdysozoa</taxon>
        <taxon>Arthropoda</taxon>
        <taxon>Crustacea</taxon>
        <taxon>Branchiopoda</taxon>
        <taxon>Diplostraca</taxon>
        <taxon>Cladocera</taxon>
        <taxon>Anomopoda</taxon>
        <taxon>Daphniidae</taxon>
        <taxon>Daphnia</taxon>
    </lineage>
</organism>
<dbReference type="Proteomes" id="UP000000305">
    <property type="component" value="Unassembled WGS sequence"/>
</dbReference>
<feature type="compositionally biased region" description="Basic and acidic residues" evidence="2">
    <location>
        <begin position="465"/>
        <end position="475"/>
    </location>
</feature>
<evidence type="ECO:0000313" key="4">
    <source>
        <dbReference type="Proteomes" id="UP000000305"/>
    </source>
</evidence>
<dbReference type="AlphaFoldDB" id="E9GSU3"/>
<feature type="coiled-coil region" evidence="1">
    <location>
        <begin position="133"/>
        <end position="160"/>
    </location>
</feature>
<dbReference type="KEGG" id="dpx:DAPPUDRAFT_106125"/>
<keyword evidence="1" id="KW-0175">Coiled coil</keyword>
<feature type="region of interest" description="Disordered" evidence="2">
    <location>
        <begin position="450"/>
        <end position="475"/>
    </location>
</feature>
<reference evidence="3 4" key="1">
    <citation type="journal article" date="2011" name="Science">
        <title>The ecoresponsive genome of Daphnia pulex.</title>
        <authorList>
            <person name="Colbourne J.K."/>
            <person name="Pfrender M.E."/>
            <person name="Gilbert D."/>
            <person name="Thomas W.K."/>
            <person name="Tucker A."/>
            <person name="Oakley T.H."/>
            <person name="Tokishita S."/>
            <person name="Aerts A."/>
            <person name="Arnold G.J."/>
            <person name="Basu M.K."/>
            <person name="Bauer D.J."/>
            <person name="Caceres C.E."/>
            <person name="Carmel L."/>
            <person name="Casola C."/>
            <person name="Choi J.H."/>
            <person name="Detter J.C."/>
            <person name="Dong Q."/>
            <person name="Dusheyko S."/>
            <person name="Eads B.D."/>
            <person name="Frohlich T."/>
            <person name="Geiler-Samerotte K.A."/>
            <person name="Gerlach D."/>
            <person name="Hatcher P."/>
            <person name="Jogdeo S."/>
            <person name="Krijgsveld J."/>
            <person name="Kriventseva E.V."/>
            <person name="Kultz D."/>
            <person name="Laforsch C."/>
            <person name="Lindquist E."/>
            <person name="Lopez J."/>
            <person name="Manak J.R."/>
            <person name="Muller J."/>
            <person name="Pangilinan J."/>
            <person name="Patwardhan R.P."/>
            <person name="Pitluck S."/>
            <person name="Pritham E.J."/>
            <person name="Rechtsteiner A."/>
            <person name="Rho M."/>
            <person name="Rogozin I.B."/>
            <person name="Sakarya O."/>
            <person name="Salamov A."/>
            <person name="Schaack S."/>
            <person name="Shapiro H."/>
            <person name="Shiga Y."/>
            <person name="Skalitzky C."/>
            <person name="Smith Z."/>
            <person name="Souvorov A."/>
            <person name="Sung W."/>
            <person name="Tang Z."/>
            <person name="Tsuchiya D."/>
            <person name="Tu H."/>
            <person name="Vos H."/>
            <person name="Wang M."/>
            <person name="Wolf Y.I."/>
            <person name="Yamagata H."/>
            <person name="Yamada T."/>
            <person name="Ye Y."/>
            <person name="Shaw J.R."/>
            <person name="Andrews J."/>
            <person name="Crease T.J."/>
            <person name="Tang H."/>
            <person name="Lucas S.M."/>
            <person name="Robertson H.M."/>
            <person name="Bork P."/>
            <person name="Koonin E.V."/>
            <person name="Zdobnov E.M."/>
            <person name="Grigoriev I.V."/>
            <person name="Lynch M."/>
            <person name="Boore J.L."/>
        </authorList>
    </citation>
    <scope>NUCLEOTIDE SEQUENCE [LARGE SCALE GENOMIC DNA]</scope>
</reference>
<feature type="region of interest" description="Disordered" evidence="2">
    <location>
        <begin position="338"/>
        <end position="376"/>
    </location>
</feature>
<sequence>MNILTNIKTFFFGLLSLAIPVLPAAFDFIWDTFTNYFLDNFVVSPSIVAEFEFIPAGDATITAMETELTVSQQKIQQLLKRHDELESQNKRLLEELETLAQKVSEQADRTLFILLEQCKKKLVDLISDCYQKVAKLQDENKKLKSFIHSLEKENEKLNSSSKDAPLLAKPEKSVETEFVNEETPALPELPSCIPDSNCYVENEQKSVDEVDVYQELFTEGDMIMTTELTPMPQIADETRRFPNDLPHVDPICQPKWDSDESLDEDEPAVQQEKNEAVADESSSLSGFCEVKPSTDETQHTESNGIVEALSVPNTFEDPHDCFATCSPISEPFGLMPEATAESSPLKSIAAETPQIPERSSGNRKINKRNKNKRRYSKEMRADGILEKAVARIDKMEQVVVGTFGACKSMVSACLADWLPTSFCYEEPGNYSRTGEDQTCCQKSKEETLMSEAANVSDSQKPLGVADEKSQREKSA</sequence>
<gene>
    <name evidence="3" type="ORF">DAPPUDRAFT_106125</name>
</gene>
<dbReference type="PhylomeDB" id="E9GSU3"/>
<accession>E9GSU3</accession>
<dbReference type="HOGENOM" id="CLU_575224_0_0_1"/>
<protein>
    <submittedName>
        <fullName evidence="3">Uncharacterized protein</fullName>
    </submittedName>
</protein>
<dbReference type="InParanoid" id="E9GSU3"/>
<feature type="compositionally biased region" description="Basic residues" evidence="2">
    <location>
        <begin position="364"/>
        <end position="375"/>
    </location>
</feature>
<feature type="region of interest" description="Disordered" evidence="2">
    <location>
        <begin position="244"/>
        <end position="302"/>
    </location>
</feature>
<evidence type="ECO:0000256" key="2">
    <source>
        <dbReference type="SAM" id="MobiDB-lite"/>
    </source>
</evidence>